<dbReference type="InterPro" id="IPR039426">
    <property type="entry name" value="TonB-dep_rcpt-like"/>
</dbReference>
<comment type="similarity">
    <text evidence="2 14 15">Belongs to the TonB-dependent receptor family.</text>
</comment>
<dbReference type="InterPro" id="IPR036942">
    <property type="entry name" value="Beta-barrel_TonB_sf"/>
</dbReference>
<evidence type="ECO:0000256" key="15">
    <source>
        <dbReference type="RuleBase" id="RU003357"/>
    </source>
</evidence>
<evidence type="ECO:0000256" key="8">
    <source>
        <dbReference type="ARBA" id="ARBA00023004"/>
    </source>
</evidence>
<dbReference type="Gene3D" id="2.40.170.20">
    <property type="entry name" value="TonB-dependent receptor, beta-barrel domain"/>
    <property type="match status" value="1"/>
</dbReference>
<dbReference type="OrthoDB" id="127311at2"/>
<evidence type="ECO:0000256" key="10">
    <source>
        <dbReference type="ARBA" id="ARBA00023077"/>
    </source>
</evidence>
<evidence type="ECO:0000256" key="2">
    <source>
        <dbReference type="ARBA" id="ARBA00009810"/>
    </source>
</evidence>
<evidence type="ECO:0000256" key="6">
    <source>
        <dbReference type="ARBA" id="ARBA00022692"/>
    </source>
</evidence>
<gene>
    <name evidence="17" type="ORF">sS8_3018</name>
</gene>
<evidence type="ECO:0000256" key="4">
    <source>
        <dbReference type="ARBA" id="ARBA00022452"/>
    </source>
</evidence>
<dbReference type="GO" id="GO:0015891">
    <property type="term" value="P:siderophore transport"/>
    <property type="evidence" value="ECO:0007669"/>
    <property type="project" value="InterPro"/>
</dbReference>
<evidence type="ECO:0000259" key="16">
    <source>
        <dbReference type="SMART" id="SM00965"/>
    </source>
</evidence>
<dbReference type="Proteomes" id="UP000266313">
    <property type="component" value="Chromosome"/>
</dbReference>
<evidence type="ECO:0000256" key="7">
    <source>
        <dbReference type="ARBA" id="ARBA00022729"/>
    </source>
</evidence>
<evidence type="ECO:0000256" key="12">
    <source>
        <dbReference type="ARBA" id="ARBA00023170"/>
    </source>
</evidence>
<evidence type="ECO:0000256" key="9">
    <source>
        <dbReference type="ARBA" id="ARBA00023065"/>
    </source>
</evidence>
<keyword evidence="11 14" id="KW-0472">Membrane</keyword>
<dbReference type="InterPro" id="IPR011662">
    <property type="entry name" value="Secretin/TonB_short_N"/>
</dbReference>
<dbReference type="SMART" id="SM00965">
    <property type="entry name" value="STN"/>
    <property type="match status" value="1"/>
</dbReference>
<proteinExistence type="inferred from homology"/>
<keyword evidence="8" id="KW-0408">Iron</keyword>
<dbReference type="PANTHER" id="PTHR32552">
    <property type="entry name" value="FERRICHROME IRON RECEPTOR-RELATED"/>
    <property type="match status" value="1"/>
</dbReference>
<organism evidence="17 18">
    <name type="scientific">Methylocaldum marinum</name>
    <dbReference type="NCBI Taxonomy" id="1432792"/>
    <lineage>
        <taxon>Bacteria</taxon>
        <taxon>Pseudomonadati</taxon>
        <taxon>Pseudomonadota</taxon>
        <taxon>Gammaproteobacteria</taxon>
        <taxon>Methylococcales</taxon>
        <taxon>Methylococcaceae</taxon>
        <taxon>Methylocaldum</taxon>
    </lineage>
</organism>
<name>A0A250KVF1_9GAMM</name>
<dbReference type="PANTHER" id="PTHR32552:SF68">
    <property type="entry name" value="FERRICHROME OUTER MEMBRANE TRANSPORTER_PHAGE RECEPTOR"/>
    <property type="match status" value="1"/>
</dbReference>
<dbReference type="PROSITE" id="PS52016">
    <property type="entry name" value="TONB_DEPENDENT_REC_3"/>
    <property type="match status" value="1"/>
</dbReference>
<dbReference type="KEGG" id="mmai:sS8_3018"/>
<sequence>MTQKQSDKRSEQGRLNRCGGPFAAILSTAVACFQGGTPSLAAEPPVTGTRQTYAIAPGPLASALNRFAEASGVQLVYDSALTRGLKTQGLSGTYGPREGLRKLLDGSGLSARPSGQGSYTIEKTARDDSSALGGEMLALDKVTVVDNAEADYDPTDPYDKTYTVSDTFPATKTDTPIMETPVSIQVVPRAVMEDQKTTRITDALENVSGVRPQSSLGATGGFIVRGFRNPLIYRNGLMSIPSGFRSEFDTANLQSVDVLKGPASVLFGRTEPGGLIHITTKRALDIPYYSLEQRFGSYDFYRTEWDATGPITDDKTLLYRFAGSYQNNESFRDFGSNDRIMVYPSITWRPTESTDFTLNIEGLDQDYQGDYGVPVIGKRPADIPIRRAFGDPNDPLDNISRVLLGTEINHRFNENWAIHNRFLANFGHGDETFLNPTPAFGNALNPATGILQRNVFFQRYDSEGYTTNLDLTGKFRIGPTQHEVLVGYDYFRSFTQYRTQGFYNTPNPALAINIFDPSPSYGIDKAVFDSAVLETEFANNRSVIKDEWHGVYFQDHITLWDKLHIMGGGRYDWIETGRGRGSSFSAADKNLPDTIRKDDGFSPRVGILYQPWQWLGVYGNWTTSLGANNAGISATGKPFDPQTGEQFEAGIKTALFDERLIATLAYYHITKDNLLTPDLTTADPDDRVAIGRQRSQGIELDVTGQITDHASVIASYAFTDARITKDNRTLNGVVRGYEGNRLTNVPEHAASLWIKYDVNGYEAPEGWSFGVGGVLAGQREGDVENSLQLPGYVRMDAFAAYRLKVGPTRVTTQFNIRNLLDKRYYESTDPDINVSPRLGVYPGAPLTAVGSVRVEF</sequence>
<dbReference type="InterPro" id="IPR012910">
    <property type="entry name" value="Plug_dom"/>
</dbReference>
<protein>
    <submittedName>
        <fullName evidence="17">Ferrichrysobactin receptor</fullName>
    </submittedName>
</protein>
<dbReference type="GO" id="GO:0009279">
    <property type="term" value="C:cell outer membrane"/>
    <property type="evidence" value="ECO:0007669"/>
    <property type="project" value="UniProtKB-SubCell"/>
</dbReference>
<dbReference type="Pfam" id="PF07660">
    <property type="entry name" value="STN"/>
    <property type="match status" value="1"/>
</dbReference>
<feature type="domain" description="Secretin/TonB short N-terminal" evidence="16">
    <location>
        <begin position="73"/>
        <end position="124"/>
    </location>
</feature>
<dbReference type="SUPFAM" id="SSF56935">
    <property type="entry name" value="Porins"/>
    <property type="match status" value="1"/>
</dbReference>
<keyword evidence="5" id="KW-0410">Iron transport</keyword>
<dbReference type="Pfam" id="PF00593">
    <property type="entry name" value="TonB_dep_Rec_b-barrel"/>
    <property type="match status" value="1"/>
</dbReference>
<dbReference type="Gene3D" id="3.55.50.30">
    <property type="match status" value="1"/>
</dbReference>
<keyword evidence="10 15" id="KW-0798">TonB box</keyword>
<keyword evidence="4 14" id="KW-1134">Transmembrane beta strand</keyword>
<evidence type="ECO:0000256" key="3">
    <source>
        <dbReference type="ARBA" id="ARBA00022448"/>
    </source>
</evidence>
<keyword evidence="6 14" id="KW-0812">Transmembrane</keyword>
<evidence type="ECO:0000256" key="14">
    <source>
        <dbReference type="PROSITE-ProRule" id="PRU01360"/>
    </source>
</evidence>
<keyword evidence="3 14" id="KW-0813">Transport</keyword>
<dbReference type="FunFam" id="2.40.170.20:FF:000005">
    <property type="entry name" value="TonB-dependent siderophore receptor"/>
    <property type="match status" value="1"/>
</dbReference>
<evidence type="ECO:0000313" key="18">
    <source>
        <dbReference type="Proteomes" id="UP000266313"/>
    </source>
</evidence>
<dbReference type="EMBL" id="AP017928">
    <property type="protein sequence ID" value="BBA34961.1"/>
    <property type="molecule type" value="Genomic_DNA"/>
</dbReference>
<dbReference type="Pfam" id="PF07715">
    <property type="entry name" value="Plug"/>
    <property type="match status" value="1"/>
</dbReference>
<dbReference type="CDD" id="cd01347">
    <property type="entry name" value="ligand_gated_channel"/>
    <property type="match status" value="1"/>
</dbReference>
<comment type="subcellular location">
    <subcellularLocation>
        <location evidence="1 14">Cell outer membrane</location>
        <topology evidence="1 14">Multi-pass membrane protein</topology>
    </subcellularLocation>
</comment>
<keyword evidence="18" id="KW-1185">Reference proteome</keyword>
<keyword evidence="9" id="KW-0406">Ion transport</keyword>
<dbReference type="NCBIfam" id="TIGR01783">
    <property type="entry name" value="TonB-siderophor"/>
    <property type="match status" value="1"/>
</dbReference>
<dbReference type="GO" id="GO:0038023">
    <property type="term" value="F:signaling receptor activity"/>
    <property type="evidence" value="ECO:0007669"/>
    <property type="project" value="InterPro"/>
</dbReference>
<keyword evidence="7" id="KW-0732">Signal</keyword>
<evidence type="ECO:0000256" key="11">
    <source>
        <dbReference type="ARBA" id="ARBA00023136"/>
    </source>
</evidence>
<accession>A0A250KVF1</accession>
<keyword evidence="12 17" id="KW-0675">Receptor</keyword>
<dbReference type="InterPro" id="IPR037066">
    <property type="entry name" value="Plug_dom_sf"/>
</dbReference>
<evidence type="ECO:0000256" key="1">
    <source>
        <dbReference type="ARBA" id="ARBA00004571"/>
    </source>
</evidence>
<dbReference type="Gene3D" id="2.170.130.10">
    <property type="entry name" value="TonB-dependent receptor, plug domain"/>
    <property type="match status" value="1"/>
</dbReference>
<dbReference type="RefSeq" id="WP_119630248.1">
    <property type="nucleotide sequence ID" value="NZ_AP017928.1"/>
</dbReference>
<dbReference type="InterPro" id="IPR010105">
    <property type="entry name" value="TonB_sidphr_rcpt"/>
</dbReference>
<keyword evidence="13 14" id="KW-0998">Cell outer membrane</keyword>
<dbReference type="PROSITE" id="PS51257">
    <property type="entry name" value="PROKAR_LIPOPROTEIN"/>
    <property type="match status" value="1"/>
</dbReference>
<evidence type="ECO:0000256" key="13">
    <source>
        <dbReference type="ARBA" id="ARBA00023237"/>
    </source>
</evidence>
<evidence type="ECO:0000313" key="17">
    <source>
        <dbReference type="EMBL" id="BBA34961.1"/>
    </source>
</evidence>
<dbReference type="AlphaFoldDB" id="A0A250KVF1"/>
<dbReference type="InterPro" id="IPR000531">
    <property type="entry name" value="Beta-barrel_TonB"/>
</dbReference>
<reference evidence="17 18" key="1">
    <citation type="submission" date="2016-12" db="EMBL/GenBank/DDBJ databases">
        <title>Genome sequencing of Methylocaldum marinum.</title>
        <authorList>
            <person name="Takeuchi M."/>
            <person name="Kamagata Y."/>
            <person name="Hiraoka S."/>
            <person name="Oshima K."/>
            <person name="Hattori M."/>
            <person name="Iwasaki W."/>
        </authorList>
    </citation>
    <scope>NUCLEOTIDE SEQUENCE [LARGE SCALE GENOMIC DNA]</scope>
    <source>
        <strain evidence="17 18">S8</strain>
    </source>
</reference>
<dbReference type="GO" id="GO:0015344">
    <property type="term" value="F:siderophore uptake transmembrane transporter activity"/>
    <property type="evidence" value="ECO:0007669"/>
    <property type="project" value="TreeGrafter"/>
</dbReference>
<evidence type="ECO:0000256" key="5">
    <source>
        <dbReference type="ARBA" id="ARBA00022496"/>
    </source>
</evidence>